<dbReference type="EMBL" id="MPZN01000001">
    <property type="protein sequence ID" value="PPL20482.1"/>
    <property type="molecule type" value="Genomic_DNA"/>
</dbReference>
<evidence type="ECO:0000256" key="1">
    <source>
        <dbReference type="ARBA" id="ARBA00004651"/>
    </source>
</evidence>
<keyword evidence="10" id="KW-1185">Reference proteome</keyword>
<comment type="caution">
    <text evidence="9">The sequence shown here is derived from an EMBL/GenBank/DDBJ whole genome shotgun (WGS) entry which is preliminary data.</text>
</comment>
<dbReference type="Proteomes" id="UP000237755">
    <property type="component" value="Unassembled WGS sequence"/>
</dbReference>
<sequence length="344" mass="36786">MRMTSRIQSSSRVPLLQVTKVAFASVLAWIVAQLLLPTELPIFAAIAALLVVQPSVNQTLGRAIERTVGVIAGVIVATVIAQLFGSAEWIILITIVVAIFIGWALRLTPASANQIPITAMLVLALGTTTPGYAVERSIETLIGAVIGFIVTISIAPPVLLAPAQESVSALGTELAATIDRLADALEAPMRPAQLEELLLNARLLRPMQAKANEAVKEGRESLAFNPRRSRLGGAVEAEATLLARLSPLVNRVIGMTRALRDHYDDSLSEEPTVHAIAAELKRAAHDLRLLTEPDAAAPGEAEVRPEPPALTAPLVIATPHPEHWILIGSLMEDLRRVREEIVGD</sequence>
<feature type="transmembrane region" description="Helical" evidence="7">
    <location>
        <begin position="140"/>
        <end position="160"/>
    </location>
</feature>
<dbReference type="Pfam" id="PF13515">
    <property type="entry name" value="FUSC_2"/>
    <property type="match status" value="1"/>
</dbReference>
<keyword evidence="2" id="KW-1003">Cell membrane</keyword>
<evidence type="ECO:0000256" key="3">
    <source>
        <dbReference type="ARBA" id="ARBA00022692"/>
    </source>
</evidence>
<feature type="transmembrane region" description="Helical" evidence="7">
    <location>
        <begin position="90"/>
        <end position="108"/>
    </location>
</feature>
<dbReference type="InterPro" id="IPR049453">
    <property type="entry name" value="Memb_transporter_dom"/>
</dbReference>
<feature type="transmembrane region" description="Helical" evidence="7">
    <location>
        <begin position="12"/>
        <end position="36"/>
    </location>
</feature>
<keyword evidence="4 7" id="KW-1133">Transmembrane helix</keyword>
<organism evidence="9 10">
    <name type="scientific">Microterricola pindariensis</name>
    <dbReference type="NCBI Taxonomy" id="478010"/>
    <lineage>
        <taxon>Bacteria</taxon>
        <taxon>Bacillati</taxon>
        <taxon>Actinomycetota</taxon>
        <taxon>Actinomycetes</taxon>
        <taxon>Micrococcales</taxon>
        <taxon>Microbacteriaceae</taxon>
        <taxon>Microterricola</taxon>
    </lineage>
</organism>
<feature type="transmembrane region" description="Helical" evidence="7">
    <location>
        <begin position="67"/>
        <end position="84"/>
    </location>
</feature>
<evidence type="ECO:0000256" key="2">
    <source>
        <dbReference type="ARBA" id="ARBA00022475"/>
    </source>
</evidence>
<evidence type="ECO:0000256" key="4">
    <source>
        <dbReference type="ARBA" id="ARBA00022989"/>
    </source>
</evidence>
<reference evidence="9 10" key="1">
    <citation type="journal article" date="2008" name="Int. J. Syst. Evol. Microbiol.">
        <title>Leifsonia pindariensis sp. nov., isolated from the Pindari glacier of the Indian Himalayas, and emended description of the genus Leifsonia.</title>
        <authorList>
            <person name="Reddy G.S."/>
            <person name="Prabagaran S.R."/>
            <person name="Shivaji S."/>
        </authorList>
    </citation>
    <scope>NUCLEOTIDE SEQUENCE [LARGE SCALE GENOMIC DNA]</scope>
    <source>
        <strain evidence="9 10">PON 10</strain>
    </source>
</reference>
<protein>
    <recommendedName>
        <fullName evidence="8">Integral membrane bound transporter domain-containing protein</fullName>
    </recommendedName>
</protein>
<name>A0ABX5B016_9MICO</name>
<keyword evidence="3 7" id="KW-0812">Transmembrane</keyword>
<dbReference type="PANTHER" id="PTHR30509:SF9">
    <property type="entry name" value="MULTIDRUG RESISTANCE PROTEIN MDTO"/>
    <property type="match status" value="1"/>
</dbReference>
<evidence type="ECO:0000313" key="10">
    <source>
        <dbReference type="Proteomes" id="UP000237755"/>
    </source>
</evidence>
<feature type="transmembrane region" description="Helical" evidence="7">
    <location>
        <begin position="115"/>
        <end position="134"/>
    </location>
</feature>
<comment type="similarity">
    <text evidence="6">Belongs to the YccS/YhfK family.</text>
</comment>
<comment type="subcellular location">
    <subcellularLocation>
        <location evidence="1">Cell membrane</location>
        <topology evidence="1">Multi-pass membrane protein</topology>
    </subcellularLocation>
</comment>
<evidence type="ECO:0000256" key="7">
    <source>
        <dbReference type="SAM" id="Phobius"/>
    </source>
</evidence>
<evidence type="ECO:0000259" key="8">
    <source>
        <dbReference type="Pfam" id="PF13515"/>
    </source>
</evidence>
<proteinExistence type="inferred from homology"/>
<evidence type="ECO:0000256" key="5">
    <source>
        <dbReference type="ARBA" id="ARBA00023136"/>
    </source>
</evidence>
<feature type="domain" description="Integral membrane bound transporter" evidence="8">
    <location>
        <begin position="27"/>
        <end position="150"/>
    </location>
</feature>
<accession>A0ABX5B016</accession>
<evidence type="ECO:0000256" key="6">
    <source>
        <dbReference type="ARBA" id="ARBA00043993"/>
    </source>
</evidence>
<dbReference type="PANTHER" id="PTHR30509">
    <property type="entry name" value="P-HYDROXYBENZOIC ACID EFFLUX PUMP SUBUNIT-RELATED"/>
    <property type="match status" value="1"/>
</dbReference>
<keyword evidence="5 7" id="KW-0472">Membrane</keyword>
<gene>
    <name evidence="9" type="ORF">GY24_00115</name>
</gene>
<evidence type="ECO:0000313" key="9">
    <source>
        <dbReference type="EMBL" id="PPL20482.1"/>
    </source>
</evidence>